<dbReference type="EMBL" id="JAHLQN010000001">
    <property type="protein sequence ID" value="MBU5626398.1"/>
    <property type="molecule type" value="Genomic_DNA"/>
</dbReference>
<protein>
    <submittedName>
        <fullName evidence="1">Uncharacterized protein</fullName>
    </submittedName>
</protein>
<dbReference type="Pfam" id="PF20529">
    <property type="entry name" value="DUF6744"/>
    <property type="match status" value="1"/>
</dbReference>
<sequence>MGEFIGAATGDKRHMLGKFLYFSLSNLLVEKEELSALCESMGIAYAGCNRLSVSDAFRSATGDIRERVPVTTDGETNIYLAYCRDNKHTAGILSRELVKETLNRHTNQYEKLANISCGKNDGMFRCDNLVLDDAVDVQGCCRKAEELFELYQRCANRKQIETICVNFLRGMEATKLSVTGHMYFVPRTFMERVDIFEDFITLLSGLNKKQTPLVVNSFYIIDDAKQRDKMTEEFYLAVKKEIAAYQEKCDYLIKSSSQSPAVMERWVLKVQALEEKKRHYEGVLQRELDGLDDEFSVLKLLSQELQVRARSIRFQKAA</sequence>
<comment type="caution">
    <text evidence="1">The sequence shown here is derived from an EMBL/GenBank/DDBJ whole genome shotgun (WGS) entry which is preliminary data.</text>
</comment>
<evidence type="ECO:0000313" key="1">
    <source>
        <dbReference type="EMBL" id="MBU5626398.1"/>
    </source>
</evidence>
<gene>
    <name evidence="1" type="ORF">KQI82_05610</name>
</gene>
<keyword evidence="2" id="KW-1185">Reference proteome</keyword>
<organism evidence="1 2">
    <name type="scientific">Dysosmobacter acutus</name>
    <dbReference type="NCBI Taxonomy" id="2841504"/>
    <lineage>
        <taxon>Bacteria</taxon>
        <taxon>Bacillati</taxon>
        <taxon>Bacillota</taxon>
        <taxon>Clostridia</taxon>
        <taxon>Eubacteriales</taxon>
        <taxon>Oscillospiraceae</taxon>
        <taxon>Dysosmobacter</taxon>
    </lineage>
</organism>
<name>A0ABS6F8K2_9FIRM</name>
<dbReference type="InterPro" id="IPR046632">
    <property type="entry name" value="DUF6744"/>
</dbReference>
<dbReference type="Proteomes" id="UP000787672">
    <property type="component" value="Unassembled WGS sequence"/>
</dbReference>
<accession>A0ABS6F8K2</accession>
<evidence type="ECO:0000313" key="2">
    <source>
        <dbReference type="Proteomes" id="UP000787672"/>
    </source>
</evidence>
<proteinExistence type="predicted"/>
<reference evidence="1 2" key="1">
    <citation type="submission" date="2021-06" db="EMBL/GenBank/DDBJ databases">
        <authorList>
            <person name="Sun Q."/>
            <person name="Li D."/>
        </authorList>
    </citation>
    <scope>NUCLEOTIDE SEQUENCE [LARGE SCALE GENOMIC DNA]</scope>
    <source>
        <strain evidence="1 2">MSJ-2</strain>
    </source>
</reference>